<protein>
    <submittedName>
        <fullName evidence="2">Uncharacterized protein</fullName>
    </submittedName>
</protein>
<dbReference type="Proteomes" id="UP001215280">
    <property type="component" value="Unassembled WGS sequence"/>
</dbReference>
<keyword evidence="3" id="KW-1185">Reference proteome</keyword>
<proteinExistence type="predicted"/>
<name>A0AAD7MMB7_9AGAR</name>
<comment type="caution">
    <text evidence="2">The sequence shown here is derived from an EMBL/GenBank/DDBJ whole genome shotgun (WGS) entry which is preliminary data.</text>
</comment>
<evidence type="ECO:0000256" key="1">
    <source>
        <dbReference type="SAM" id="MobiDB-lite"/>
    </source>
</evidence>
<dbReference type="EMBL" id="JARJLG010000249">
    <property type="protein sequence ID" value="KAJ7723313.1"/>
    <property type="molecule type" value="Genomic_DNA"/>
</dbReference>
<evidence type="ECO:0000313" key="3">
    <source>
        <dbReference type="Proteomes" id="UP001215280"/>
    </source>
</evidence>
<sequence>MLSTNSIADALRAAPPGTESSSIGMPRASRTGNNPGQGTLGPGTPIPVPRGPSPVSSGSLMHHAVSLSGPMGLTTRLVKDGAGYYLIEEKTGMRIDVIDDPDIPDEVFSKSGSHSAAKSERDVQPCERNLTWPGPRNLKDPQPQSMLETPLAGNPSNLDTRIARFVDESGPELLNKDQLAMINRLHRSLATGQEQILSTTSINNHAVLVQFWDNVAARFEELHDSILGQCTKLDKCVSDNVKALQDLGVSEALLAR</sequence>
<reference evidence="2" key="1">
    <citation type="submission" date="2023-03" db="EMBL/GenBank/DDBJ databases">
        <title>Massive genome expansion in bonnet fungi (Mycena s.s.) driven by repeated elements and novel gene families across ecological guilds.</title>
        <authorList>
            <consortium name="Lawrence Berkeley National Laboratory"/>
            <person name="Harder C.B."/>
            <person name="Miyauchi S."/>
            <person name="Viragh M."/>
            <person name="Kuo A."/>
            <person name="Thoen E."/>
            <person name="Andreopoulos B."/>
            <person name="Lu D."/>
            <person name="Skrede I."/>
            <person name="Drula E."/>
            <person name="Henrissat B."/>
            <person name="Morin E."/>
            <person name="Kohler A."/>
            <person name="Barry K."/>
            <person name="LaButti K."/>
            <person name="Morin E."/>
            <person name="Salamov A."/>
            <person name="Lipzen A."/>
            <person name="Mereny Z."/>
            <person name="Hegedus B."/>
            <person name="Baldrian P."/>
            <person name="Stursova M."/>
            <person name="Weitz H."/>
            <person name="Taylor A."/>
            <person name="Grigoriev I.V."/>
            <person name="Nagy L.G."/>
            <person name="Martin F."/>
            <person name="Kauserud H."/>
        </authorList>
    </citation>
    <scope>NUCLEOTIDE SEQUENCE</scope>
    <source>
        <strain evidence="2">CBHHK188m</strain>
    </source>
</reference>
<evidence type="ECO:0000313" key="2">
    <source>
        <dbReference type="EMBL" id="KAJ7723313.1"/>
    </source>
</evidence>
<gene>
    <name evidence="2" type="ORF">DFH07DRAFT_783632</name>
</gene>
<organism evidence="2 3">
    <name type="scientific">Mycena maculata</name>
    <dbReference type="NCBI Taxonomy" id="230809"/>
    <lineage>
        <taxon>Eukaryota</taxon>
        <taxon>Fungi</taxon>
        <taxon>Dikarya</taxon>
        <taxon>Basidiomycota</taxon>
        <taxon>Agaricomycotina</taxon>
        <taxon>Agaricomycetes</taxon>
        <taxon>Agaricomycetidae</taxon>
        <taxon>Agaricales</taxon>
        <taxon>Marasmiineae</taxon>
        <taxon>Mycenaceae</taxon>
        <taxon>Mycena</taxon>
    </lineage>
</organism>
<feature type="region of interest" description="Disordered" evidence="1">
    <location>
        <begin position="109"/>
        <end position="153"/>
    </location>
</feature>
<feature type="region of interest" description="Disordered" evidence="1">
    <location>
        <begin position="1"/>
        <end position="61"/>
    </location>
</feature>
<dbReference type="AlphaFoldDB" id="A0AAD7MMB7"/>
<accession>A0AAD7MMB7</accession>